<sequence>EGYENPRNDHDDVGDLEAEEIRPIRRNAKSTTELNTYQNRNLKNLRIRKGKGSIANLRVMKPK</sequence>
<organism evidence="1 2">
    <name type="scientific">candidate division MSBL1 archaeon SCGC-AAA261D19</name>
    <dbReference type="NCBI Taxonomy" id="1698273"/>
    <lineage>
        <taxon>Archaea</taxon>
        <taxon>Methanobacteriati</taxon>
        <taxon>Methanobacteriota</taxon>
        <taxon>candidate division MSBL1</taxon>
    </lineage>
</organism>
<evidence type="ECO:0000313" key="1">
    <source>
        <dbReference type="EMBL" id="KXB01873.1"/>
    </source>
</evidence>
<keyword evidence="2" id="KW-1185">Reference proteome</keyword>
<evidence type="ECO:0000313" key="2">
    <source>
        <dbReference type="Proteomes" id="UP000070400"/>
    </source>
</evidence>
<gene>
    <name evidence="1" type="ORF">AKJ43_02930</name>
</gene>
<proteinExistence type="predicted"/>
<feature type="non-terminal residue" evidence="1">
    <location>
        <position position="1"/>
    </location>
</feature>
<dbReference type="AlphaFoldDB" id="A0A133V608"/>
<dbReference type="Proteomes" id="UP000070400">
    <property type="component" value="Unassembled WGS sequence"/>
</dbReference>
<name>A0A133V608_9EURY</name>
<dbReference type="EMBL" id="LHXX01000036">
    <property type="protein sequence ID" value="KXB01873.1"/>
    <property type="molecule type" value="Genomic_DNA"/>
</dbReference>
<comment type="caution">
    <text evidence="1">The sequence shown here is derived from an EMBL/GenBank/DDBJ whole genome shotgun (WGS) entry which is preliminary data.</text>
</comment>
<accession>A0A133V608</accession>
<reference evidence="1 2" key="1">
    <citation type="journal article" date="2016" name="Sci. Rep.">
        <title>Metabolic traits of an uncultured archaeal lineage -MSBL1- from brine pools of the Red Sea.</title>
        <authorList>
            <person name="Mwirichia R."/>
            <person name="Alam I."/>
            <person name="Rashid M."/>
            <person name="Vinu M."/>
            <person name="Ba-Alawi W."/>
            <person name="Anthony Kamau A."/>
            <person name="Kamanda Ngugi D."/>
            <person name="Goker M."/>
            <person name="Klenk H.P."/>
            <person name="Bajic V."/>
            <person name="Stingl U."/>
        </authorList>
    </citation>
    <scope>NUCLEOTIDE SEQUENCE [LARGE SCALE GENOMIC DNA]</scope>
    <source>
        <strain evidence="1">SCGC-AAA261D19</strain>
    </source>
</reference>
<protein>
    <submittedName>
        <fullName evidence="1">Uncharacterized protein</fullName>
    </submittedName>
</protein>